<evidence type="ECO:0000313" key="2">
    <source>
        <dbReference type="EMBL" id="GAM64570.1"/>
    </source>
</evidence>
<dbReference type="InterPro" id="IPR012902">
    <property type="entry name" value="N_methyl_site"/>
</dbReference>
<dbReference type="AlphaFoldDB" id="A0A0B8PCK2"/>
<reference evidence="2 3" key="2">
    <citation type="submission" date="2015-01" db="EMBL/GenBank/DDBJ databases">
        <authorList>
            <consortium name="NBRP consortium"/>
            <person name="Sawabe T."/>
            <person name="Meirelles P."/>
            <person name="Feng G."/>
            <person name="Sayaka M."/>
            <person name="Hattori M."/>
            <person name="Ohkuma M."/>
        </authorList>
    </citation>
    <scope>NUCLEOTIDE SEQUENCE [LARGE SCALE GENOMIC DNA]</scope>
    <source>
        <strain evidence="2 3">JCM19232</strain>
    </source>
</reference>
<evidence type="ECO:0000313" key="3">
    <source>
        <dbReference type="Proteomes" id="UP000031670"/>
    </source>
</evidence>
<organism evidence="2 3">
    <name type="scientific">Vibrio ishigakensis</name>
    <dbReference type="NCBI Taxonomy" id="1481914"/>
    <lineage>
        <taxon>Bacteria</taxon>
        <taxon>Pseudomonadati</taxon>
        <taxon>Pseudomonadota</taxon>
        <taxon>Gammaproteobacteria</taxon>
        <taxon>Vibrionales</taxon>
        <taxon>Vibrionaceae</taxon>
        <taxon>Vibrio</taxon>
    </lineage>
</organism>
<keyword evidence="1" id="KW-0812">Transmembrane</keyword>
<protein>
    <submittedName>
        <fullName evidence="2">MSHA pilin protein mshD</fullName>
    </submittedName>
</protein>
<dbReference type="Pfam" id="PF07963">
    <property type="entry name" value="N_methyl"/>
    <property type="match status" value="1"/>
</dbReference>
<dbReference type="EMBL" id="BBSA01000013">
    <property type="protein sequence ID" value="GAM64570.1"/>
    <property type="molecule type" value="Genomic_DNA"/>
</dbReference>
<feature type="transmembrane region" description="Helical" evidence="1">
    <location>
        <begin position="12"/>
        <end position="33"/>
    </location>
</feature>
<accession>A0A0B8PCK2</accession>
<dbReference type="Proteomes" id="UP000031670">
    <property type="component" value="Unassembled WGS sequence"/>
</dbReference>
<proteinExistence type="predicted"/>
<gene>
    <name evidence="2" type="ORF">JCM19232_1240</name>
</gene>
<reference evidence="2 3" key="1">
    <citation type="submission" date="2015-01" db="EMBL/GenBank/DDBJ databases">
        <title>Vibrio sp. C5 JCM 19232 whole genome shotgun sequence.</title>
        <authorList>
            <person name="Sawabe T."/>
            <person name="Meirelles P."/>
            <person name="Feng G."/>
            <person name="Sayaka M."/>
            <person name="Hattori M."/>
            <person name="Ohkuma M."/>
        </authorList>
    </citation>
    <scope>NUCLEOTIDE SEQUENCE [LARGE SCALE GENOMIC DNA]</scope>
    <source>
        <strain evidence="2 3">JCM19232</strain>
    </source>
</reference>
<keyword evidence="1" id="KW-0472">Membrane</keyword>
<comment type="caution">
    <text evidence="2">The sequence shown here is derived from an EMBL/GenBank/DDBJ whole genome shotgun (WGS) entry which is preliminary data.</text>
</comment>
<keyword evidence="1" id="KW-1133">Transmembrane helix</keyword>
<evidence type="ECO:0000256" key="1">
    <source>
        <dbReference type="SAM" id="Phobius"/>
    </source>
</evidence>
<dbReference type="PROSITE" id="PS00409">
    <property type="entry name" value="PROKAR_NTER_METHYL"/>
    <property type="match status" value="1"/>
</dbReference>
<name>A0A0B8PCK2_9VIBR</name>
<sequence length="204" mass="22591">MAAKFTKGFTLIESIIAIVILGLAMITLTSFLYPQIAQSAKPYYEVRASALADSLMTEILSRNFDDKSDHDGGEFRCGEDDYLDAQNDVIECTPASDFGPDNSEPPSLFNDVDDYVGCWYTTDESKANCRVNEAGNLNDIFGNNISDDYLGFRAEVTVEYDYDSRLGVPTVDSGEPREVFKVVTVVITASQYGDFTFVAHRGNY</sequence>
<dbReference type="NCBIfam" id="TIGR02532">
    <property type="entry name" value="IV_pilin_GFxxxE"/>
    <property type="match status" value="1"/>
</dbReference>